<feature type="chain" id="PRO_5046526568" evidence="1">
    <location>
        <begin position="21"/>
        <end position="215"/>
    </location>
</feature>
<dbReference type="EMBL" id="CP116221">
    <property type="protein sequence ID" value="WCO00480.1"/>
    <property type="molecule type" value="Genomic_DNA"/>
</dbReference>
<gene>
    <name evidence="2" type="ORF">MUN68_010405</name>
</gene>
<accession>A0ABY7RXQ0</accession>
<evidence type="ECO:0000256" key="1">
    <source>
        <dbReference type="SAM" id="SignalP"/>
    </source>
</evidence>
<protein>
    <submittedName>
        <fullName evidence="2">Outer membrane beta-barrel protein</fullName>
    </submittedName>
</protein>
<dbReference type="RefSeq" id="WP_249996610.1">
    <property type="nucleotide sequence ID" value="NZ_CP116221.1"/>
</dbReference>
<dbReference type="Gene3D" id="2.40.160.20">
    <property type="match status" value="1"/>
</dbReference>
<name>A0ABY7RXQ0_9FLAO</name>
<proteinExistence type="predicted"/>
<sequence>MKKIIFSAILACIFTFNTQAQEETTSNQDDTASNDDYSKWQARVRAIYIAPSPYNRHNGINNVDVNFSSTYAPEVDITYFLTKNFSAELMLTTSKHNIEIDEGSDLGSVSMIPLNINFQYHFYFGKFKPYFATGMVYSIFYGEDAGDLESLEFESALGHSLQLGADYSINDKWFINLDLKKMFLKTDITANNDNSNKVEVNVDPILVGLGVGMRF</sequence>
<organism evidence="2 3">
    <name type="scientific">Psychroserpens ponticola</name>
    <dbReference type="NCBI Taxonomy" id="2932268"/>
    <lineage>
        <taxon>Bacteria</taxon>
        <taxon>Pseudomonadati</taxon>
        <taxon>Bacteroidota</taxon>
        <taxon>Flavobacteriia</taxon>
        <taxon>Flavobacteriales</taxon>
        <taxon>Flavobacteriaceae</taxon>
        <taxon>Psychroserpens</taxon>
    </lineage>
</organism>
<dbReference type="PANTHER" id="PTHR36920">
    <property type="match status" value="1"/>
</dbReference>
<keyword evidence="1" id="KW-0732">Signal</keyword>
<keyword evidence="3" id="KW-1185">Reference proteome</keyword>
<evidence type="ECO:0000313" key="2">
    <source>
        <dbReference type="EMBL" id="WCO00480.1"/>
    </source>
</evidence>
<feature type="signal peptide" evidence="1">
    <location>
        <begin position="1"/>
        <end position="20"/>
    </location>
</feature>
<dbReference type="Proteomes" id="UP001202717">
    <property type="component" value="Chromosome"/>
</dbReference>
<dbReference type="InterPro" id="IPR005618">
    <property type="entry name" value="OMPW"/>
</dbReference>
<reference evidence="2 3" key="1">
    <citation type="submission" date="2023-01" db="EMBL/GenBank/DDBJ databases">
        <title>Psychroserpens ponticola sp. nov., isolated from seawater.</title>
        <authorList>
            <person name="Kristyanto S."/>
            <person name="Jung J."/>
            <person name="Kim J.M."/>
            <person name="Jeon C.O."/>
        </authorList>
    </citation>
    <scope>NUCLEOTIDE SEQUENCE [LARGE SCALE GENOMIC DNA]</scope>
    <source>
        <strain evidence="2 3">MSW6</strain>
    </source>
</reference>
<dbReference type="SUPFAM" id="SSF56925">
    <property type="entry name" value="OMPA-like"/>
    <property type="match status" value="1"/>
</dbReference>
<dbReference type="Pfam" id="PF03922">
    <property type="entry name" value="OmpW"/>
    <property type="match status" value="1"/>
</dbReference>
<dbReference type="PANTHER" id="PTHR36920:SF1">
    <property type="entry name" value="OUTER MEMBRANE PROTEIN W"/>
    <property type="match status" value="1"/>
</dbReference>
<dbReference type="InterPro" id="IPR011250">
    <property type="entry name" value="OMP/PagP_B-barrel"/>
</dbReference>
<evidence type="ECO:0000313" key="3">
    <source>
        <dbReference type="Proteomes" id="UP001202717"/>
    </source>
</evidence>